<evidence type="ECO:0000313" key="3">
    <source>
        <dbReference type="Proteomes" id="UP000007319"/>
    </source>
</evidence>
<feature type="compositionally biased region" description="Low complexity" evidence="1">
    <location>
        <begin position="27"/>
        <end position="37"/>
    </location>
</feature>
<accession>A0A9P1JRW5</accession>
<name>A0A9P1JRW5_9PROT</name>
<dbReference type="KEGG" id="abs:AZOBR_150068"/>
<sequence>MVRHYVLMDRRLSLENPVMPRAHSAQGGVRSDGSGVSRRARHDRDIFRYTGRQRSTDGEPRREFLAPSGKQPRAA</sequence>
<protein>
    <submittedName>
        <fullName evidence="2">Uncharacterized protein</fullName>
    </submittedName>
</protein>
<dbReference type="Proteomes" id="UP000007319">
    <property type="component" value="Chromosome"/>
</dbReference>
<feature type="region of interest" description="Disordered" evidence="1">
    <location>
        <begin position="13"/>
        <end position="75"/>
    </location>
</feature>
<gene>
    <name evidence="2" type="ORF">AZOBR_150068</name>
</gene>
<feature type="compositionally biased region" description="Basic and acidic residues" evidence="1">
    <location>
        <begin position="54"/>
        <end position="64"/>
    </location>
</feature>
<dbReference type="AlphaFoldDB" id="A0A9P1JRW5"/>
<reference evidence="2 3" key="1">
    <citation type="journal article" date="2011" name="PLoS Genet.">
        <title>Azospirillum genomes reveal transition of bacteria from aquatic to terrestrial environments.</title>
        <authorList>
            <person name="Wisniewski-Dye F."/>
            <person name="Borziak K."/>
            <person name="Khalsa-Moyers G."/>
            <person name="Alexandre G."/>
            <person name="Sukharnikov L.O."/>
            <person name="Wuichet K."/>
            <person name="Hurst G.B."/>
            <person name="McDonald W.H."/>
            <person name="Robertson J.S."/>
            <person name="Barbe V."/>
            <person name="Calteau A."/>
            <person name="Rouy Z."/>
            <person name="Mangenot S."/>
            <person name="Prigent-Combaret C."/>
            <person name="Normand P."/>
            <person name="Boyer M."/>
            <person name="Siguier P."/>
            <person name="Dessaux Y."/>
            <person name="Elmerich C."/>
            <person name="Condemine G."/>
            <person name="Krishnen G."/>
            <person name="Kennedy I."/>
            <person name="Paterson A.H."/>
            <person name="Gonzalez V."/>
            <person name="Mavingui P."/>
            <person name="Zhulin I.B."/>
        </authorList>
    </citation>
    <scope>NUCLEOTIDE SEQUENCE [LARGE SCALE GENOMIC DNA]</scope>
    <source>
        <strain evidence="2 3">Sp245</strain>
    </source>
</reference>
<keyword evidence="3" id="KW-1185">Reference proteome</keyword>
<proteinExistence type="predicted"/>
<evidence type="ECO:0000256" key="1">
    <source>
        <dbReference type="SAM" id="MobiDB-lite"/>
    </source>
</evidence>
<dbReference type="EMBL" id="HE577327">
    <property type="protein sequence ID" value="CCC98650.1"/>
    <property type="molecule type" value="Genomic_DNA"/>
</dbReference>
<organism evidence="2 3">
    <name type="scientific">Azospirillum baldaniorum</name>
    <dbReference type="NCBI Taxonomy" id="1064539"/>
    <lineage>
        <taxon>Bacteria</taxon>
        <taxon>Pseudomonadati</taxon>
        <taxon>Pseudomonadota</taxon>
        <taxon>Alphaproteobacteria</taxon>
        <taxon>Rhodospirillales</taxon>
        <taxon>Azospirillaceae</taxon>
        <taxon>Azospirillum</taxon>
    </lineage>
</organism>
<evidence type="ECO:0000313" key="2">
    <source>
        <dbReference type="EMBL" id="CCC98650.1"/>
    </source>
</evidence>